<feature type="transmembrane region" description="Helical" evidence="1">
    <location>
        <begin position="42"/>
        <end position="62"/>
    </location>
</feature>
<gene>
    <name evidence="2" type="ORF">SAMN04488241_10762</name>
</gene>
<organism evidence="2 3">
    <name type="scientific">Sphingomonas rubra</name>
    <dbReference type="NCBI Taxonomy" id="634430"/>
    <lineage>
        <taxon>Bacteria</taxon>
        <taxon>Pseudomonadati</taxon>
        <taxon>Pseudomonadota</taxon>
        <taxon>Alphaproteobacteria</taxon>
        <taxon>Sphingomonadales</taxon>
        <taxon>Sphingomonadaceae</taxon>
        <taxon>Sphingomonas</taxon>
    </lineage>
</organism>
<protein>
    <submittedName>
        <fullName evidence="2">Phage shock protein C (PspC) family protein</fullName>
    </submittedName>
</protein>
<sequence length="88" mass="9398">MANTFNRPDTFFGVCEAIGQDLGIHSNWLRAGLGVVVLWQPLWAIAGYLAAGVAILALRLLVPDPRPAAVPVVETANDEARFELAKAA</sequence>
<keyword evidence="1" id="KW-1133">Transmembrane helix</keyword>
<evidence type="ECO:0000256" key="1">
    <source>
        <dbReference type="SAM" id="Phobius"/>
    </source>
</evidence>
<keyword evidence="1" id="KW-0812">Transmembrane</keyword>
<keyword evidence="3" id="KW-1185">Reference proteome</keyword>
<dbReference type="OrthoDB" id="7581438at2"/>
<dbReference type="Proteomes" id="UP000199586">
    <property type="component" value="Unassembled WGS sequence"/>
</dbReference>
<dbReference type="EMBL" id="FOXP01000007">
    <property type="protein sequence ID" value="SFP78295.1"/>
    <property type="molecule type" value="Genomic_DNA"/>
</dbReference>
<keyword evidence="1" id="KW-0472">Membrane</keyword>
<evidence type="ECO:0000313" key="2">
    <source>
        <dbReference type="EMBL" id="SFP78295.1"/>
    </source>
</evidence>
<name>A0A1I5T5L8_9SPHN</name>
<accession>A0A1I5T5L8</accession>
<dbReference type="AlphaFoldDB" id="A0A1I5T5L8"/>
<evidence type="ECO:0000313" key="3">
    <source>
        <dbReference type="Proteomes" id="UP000199586"/>
    </source>
</evidence>
<proteinExistence type="predicted"/>
<reference evidence="2 3" key="1">
    <citation type="submission" date="2016-10" db="EMBL/GenBank/DDBJ databases">
        <authorList>
            <person name="de Groot N.N."/>
        </authorList>
    </citation>
    <scope>NUCLEOTIDE SEQUENCE [LARGE SCALE GENOMIC DNA]</scope>
    <source>
        <strain evidence="2 3">CGMCC 1.9113</strain>
    </source>
</reference>
<dbReference type="RefSeq" id="WP_093333484.1">
    <property type="nucleotide sequence ID" value="NZ_FOXP01000007.1"/>
</dbReference>